<dbReference type="AlphaFoldDB" id="A0A1H2QGK4"/>
<dbReference type="STRING" id="564137.SAMN04488238_1013"/>
<sequence length="62" mass="7252">MKRIIRDYQKLCAAESFDLLDMAPRGGHYALQFERGTIFCPSTPSDRRNMRNLRASIRRLHA</sequence>
<dbReference type="Proteomes" id="UP000198539">
    <property type="component" value="Unassembled WGS sequence"/>
</dbReference>
<organism evidence="1 2">
    <name type="scientific">Roseicitreum antarcticum</name>
    <dbReference type="NCBI Taxonomy" id="564137"/>
    <lineage>
        <taxon>Bacteria</taxon>
        <taxon>Pseudomonadati</taxon>
        <taxon>Pseudomonadota</taxon>
        <taxon>Alphaproteobacteria</taxon>
        <taxon>Rhodobacterales</taxon>
        <taxon>Paracoccaceae</taxon>
        <taxon>Roseicitreum</taxon>
    </lineage>
</organism>
<keyword evidence="2" id="KW-1185">Reference proteome</keyword>
<dbReference type="EMBL" id="FNOM01000001">
    <property type="protein sequence ID" value="SDW06281.1"/>
    <property type="molecule type" value="Genomic_DNA"/>
</dbReference>
<dbReference type="RefSeq" id="WP_092884169.1">
    <property type="nucleotide sequence ID" value="NZ_CP061498.1"/>
</dbReference>
<evidence type="ECO:0000313" key="1">
    <source>
        <dbReference type="EMBL" id="SDW06281.1"/>
    </source>
</evidence>
<accession>A0A1H2QGK4</accession>
<dbReference type="OrthoDB" id="7867008at2"/>
<reference evidence="1 2" key="1">
    <citation type="submission" date="2016-10" db="EMBL/GenBank/DDBJ databases">
        <authorList>
            <person name="de Groot N.N."/>
        </authorList>
    </citation>
    <scope>NUCLEOTIDE SEQUENCE [LARGE SCALE GENOMIC DNA]</scope>
    <source>
        <strain evidence="1 2">CGMCC 1.8894</strain>
    </source>
</reference>
<name>A0A1H2QGK4_9RHOB</name>
<protein>
    <submittedName>
        <fullName evidence="1">Uncharacterized protein</fullName>
    </submittedName>
</protein>
<gene>
    <name evidence="1" type="ORF">SAMN04488238_1013</name>
</gene>
<proteinExistence type="predicted"/>
<evidence type="ECO:0000313" key="2">
    <source>
        <dbReference type="Proteomes" id="UP000198539"/>
    </source>
</evidence>